<dbReference type="InterPro" id="IPR045665">
    <property type="entry name" value="DUF6386"/>
</dbReference>
<gene>
    <name evidence="1" type="ORF">ABXS70_04500</name>
</gene>
<accession>A0AAU8NEP9</accession>
<dbReference type="Pfam" id="PF19923">
    <property type="entry name" value="DUF6386"/>
    <property type="match status" value="1"/>
</dbReference>
<evidence type="ECO:0000313" key="1">
    <source>
        <dbReference type="EMBL" id="XCP95982.1"/>
    </source>
</evidence>
<reference evidence="1" key="1">
    <citation type="submission" date="2024-05" db="EMBL/GenBank/DDBJ databases">
        <title>Draft genome assemblies of 36 bacteria isolated from hibernating arctic ground squirrels.</title>
        <authorList>
            <person name="McKee H."/>
            <person name="Mullen L."/>
            <person name="Drown D.M."/>
            <person name="Duddleston K.N."/>
        </authorList>
    </citation>
    <scope>NUCLEOTIDE SEQUENCE</scope>
    <source>
        <strain evidence="1">AN1007</strain>
    </source>
</reference>
<dbReference type="EMBL" id="CP159992">
    <property type="protein sequence ID" value="XCP95982.1"/>
    <property type="molecule type" value="Genomic_DNA"/>
</dbReference>
<dbReference type="RefSeq" id="WP_342552275.1">
    <property type="nucleotide sequence ID" value="NZ_CP159992.1"/>
</dbReference>
<sequence>MSMQGTFQMDTDTATMCCYDLASLEHRLEDTSDWWSIPEDELGESNAGHCLFFNLGEDGTYEVQWSVHEAGWQAEAEIAEGNTYYLQVPSGRVYIGAADDVSGGELEPDELSQGIFIQLVPGNYACTVRRKANRISVIIQPGNQGKNALHDLIRI</sequence>
<protein>
    <submittedName>
        <fullName evidence="1">DUF6386 family protein</fullName>
    </submittedName>
</protein>
<organism evidence="1">
    <name type="scientific">Paenibacillus sp. AN1007</name>
    <dbReference type="NCBI Taxonomy" id="3151385"/>
    <lineage>
        <taxon>Bacteria</taxon>
        <taxon>Bacillati</taxon>
        <taxon>Bacillota</taxon>
        <taxon>Bacilli</taxon>
        <taxon>Bacillales</taxon>
        <taxon>Paenibacillaceae</taxon>
        <taxon>Paenibacillus</taxon>
    </lineage>
</organism>
<name>A0AAU8NEP9_9BACL</name>
<proteinExistence type="predicted"/>
<dbReference type="AlphaFoldDB" id="A0AAU8NEP9"/>